<dbReference type="GO" id="GO:0008664">
    <property type="term" value="F:RNA 2',3'-cyclic 3'-phosphodiesterase activity"/>
    <property type="evidence" value="ECO:0007669"/>
    <property type="project" value="UniProtKB-EC"/>
</dbReference>
<comment type="caution">
    <text evidence="3">The sequence shown here is derived from an EMBL/GenBank/DDBJ whole genome shotgun (WGS) entry which is preliminary data.</text>
</comment>
<evidence type="ECO:0000256" key="2">
    <source>
        <dbReference type="HAMAP-Rule" id="MF_01940"/>
    </source>
</evidence>
<evidence type="ECO:0000256" key="1">
    <source>
        <dbReference type="ARBA" id="ARBA00022801"/>
    </source>
</evidence>
<accession>A0A4R6WVU9</accession>
<feature type="active site" description="Proton donor" evidence="2">
    <location>
        <position position="36"/>
    </location>
</feature>
<comment type="function">
    <text evidence="2">Hydrolyzes RNA 2',3'-cyclic phosphodiester to an RNA 2'-phosphomonoester.</text>
</comment>
<dbReference type="PANTHER" id="PTHR35561:SF1">
    <property type="entry name" value="RNA 2',3'-CYCLIC PHOSPHODIESTERASE"/>
    <property type="match status" value="1"/>
</dbReference>
<dbReference type="SUPFAM" id="SSF55144">
    <property type="entry name" value="LigT-like"/>
    <property type="match status" value="1"/>
</dbReference>
<name>A0A4R6WVU9_9PROT</name>
<dbReference type="InterPro" id="IPR009097">
    <property type="entry name" value="Cyclic_Pdiesterase"/>
</dbReference>
<keyword evidence="1 2" id="KW-0378">Hydrolase</keyword>
<dbReference type="GO" id="GO:0004113">
    <property type="term" value="F:2',3'-cyclic-nucleotide 3'-phosphodiesterase activity"/>
    <property type="evidence" value="ECO:0007669"/>
    <property type="project" value="InterPro"/>
</dbReference>
<dbReference type="Proteomes" id="UP000295783">
    <property type="component" value="Unassembled WGS sequence"/>
</dbReference>
<proteinExistence type="inferred from homology"/>
<dbReference type="NCBIfam" id="TIGR02258">
    <property type="entry name" value="2_5_ligase"/>
    <property type="match status" value="1"/>
</dbReference>
<sequence length="187" mass="21015">MRLFVALSLPDPVRWQLRLLCGGLPTTKWVPPENFHITLRFLGELDGREMDYVDAALAGIRAPGFTLRLAEVGHFASGGRVKAIWAGVAKEPALMHLQEKIESAVVRAGLPPEGQNYRPHVTLARPKDPPPHKLQQYLAMHNLFRSEPFEVTQFTLFSSHLGGETPIYHAERSYDLSTSYAYRQARA</sequence>
<gene>
    <name evidence="3" type="ORF">A8950_0860</name>
</gene>
<dbReference type="EMBL" id="SNYW01000006">
    <property type="protein sequence ID" value="TDQ84310.1"/>
    <property type="molecule type" value="Genomic_DNA"/>
</dbReference>
<dbReference type="OrthoDB" id="9793819at2"/>
<comment type="similarity">
    <text evidence="2">Belongs to the 2H phosphoesterase superfamily. ThpR family.</text>
</comment>
<organism evidence="3 4">
    <name type="scientific">Dongia mobilis</name>
    <dbReference type="NCBI Taxonomy" id="578943"/>
    <lineage>
        <taxon>Bacteria</taxon>
        <taxon>Pseudomonadati</taxon>
        <taxon>Pseudomonadota</taxon>
        <taxon>Alphaproteobacteria</taxon>
        <taxon>Rhodospirillales</taxon>
        <taxon>Dongiaceae</taxon>
        <taxon>Dongia</taxon>
    </lineage>
</organism>
<dbReference type="EC" id="3.1.4.58" evidence="2"/>
<evidence type="ECO:0000313" key="3">
    <source>
        <dbReference type="EMBL" id="TDQ84310.1"/>
    </source>
</evidence>
<feature type="short sequence motif" description="HXTX 1" evidence="2">
    <location>
        <begin position="36"/>
        <end position="39"/>
    </location>
</feature>
<protein>
    <recommendedName>
        <fullName evidence="2">RNA 2',3'-cyclic phosphodiesterase</fullName>
        <shortName evidence="2">RNA 2',3'-CPDase</shortName>
        <ecNumber evidence="2">3.1.4.58</ecNumber>
    </recommendedName>
</protein>
<feature type="active site" description="Proton acceptor" evidence="2">
    <location>
        <position position="120"/>
    </location>
</feature>
<comment type="catalytic activity">
    <reaction evidence="2">
        <text>a 3'-end 2',3'-cyclophospho-ribonucleotide-RNA + H2O = a 3'-end 2'-phospho-ribonucleotide-RNA + H(+)</text>
        <dbReference type="Rhea" id="RHEA:11828"/>
        <dbReference type="Rhea" id="RHEA-COMP:10464"/>
        <dbReference type="Rhea" id="RHEA-COMP:17353"/>
        <dbReference type="ChEBI" id="CHEBI:15377"/>
        <dbReference type="ChEBI" id="CHEBI:15378"/>
        <dbReference type="ChEBI" id="CHEBI:83064"/>
        <dbReference type="ChEBI" id="CHEBI:173113"/>
        <dbReference type="EC" id="3.1.4.58"/>
    </reaction>
</comment>
<keyword evidence="4" id="KW-1185">Reference proteome</keyword>
<evidence type="ECO:0000313" key="4">
    <source>
        <dbReference type="Proteomes" id="UP000295783"/>
    </source>
</evidence>
<dbReference type="PANTHER" id="PTHR35561">
    <property type="entry name" value="RNA 2',3'-CYCLIC PHOSPHODIESTERASE"/>
    <property type="match status" value="1"/>
</dbReference>
<keyword evidence="3" id="KW-0436">Ligase</keyword>
<dbReference type="AlphaFoldDB" id="A0A4R6WVU9"/>
<dbReference type="InterPro" id="IPR004175">
    <property type="entry name" value="RNA_CPDase"/>
</dbReference>
<dbReference type="HAMAP" id="MF_01940">
    <property type="entry name" value="RNA_CPDase"/>
    <property type="match status" value="1"/>
</dbReference>
<dbReference type="Gene3D" id="3.90.1140.10">
    <property type="entry name" value="Cyclic phosphodiesterase"/>
    <property type="match status" value="1"/>
</dbReference>
<dbReference type="Pfam" id="PF13563">
    <property type="entry name" value="2_5_RNA_ligase2"/>
    <property type="match status" value="1"/>
</dbReference>
<feature type="short sequence motif" description="HXTX 2" evidence="2">
    <location>
        <begin position="120"/>
        <end position="123"/>
    </location>
</feature>
<reference evidence="3 4" key="1">
    <citation type="submission" date="2019-03" db="EMBL/GenBank/DDBJ databases">
        <title>Genomic Encyclopedia of Type Strains, Phase III (KMG-III): the genomes of soil and plant-associated and newly described type strains.</title>
        <authorList>
            <person name="Whitman W."/>
        </authorList>
    </citation>
    <scope>NUCLEOTIDE SEQUENCE [LARGE SCALE GENOMIC DNA]</scope>
    <source>
        <strain evidence="3 4">CGMCC 1.7660</strain>
    </source>
</reference>
<dbReference type="GO" id="GO:0016874">
    <property type="term" value="F:ligase activity"/>
    <property type="evidence" value="ECO:0007669"/>
    <property type="project" value="UniProtKB-KW"/>
</dbReference>
<dbReference type="RefSeq" id="WP_133612343.1">
    <property type="nucleotide sequence ID" value="NZ_SNYW01000006.1"/>
</dbReference>